<name>A0A8S5RLA7_9VIRU</name>
<protein>
    <submittedName>
        <fullName evidence="1">Terminase</fullName>
    </submittedName>
</protein>
<dbReference type="Pfam" id="PF05894">
    <property type="entry name" value="Podovirus_Gp16"/>
    <property type="match status" value="1"/>
</dbReference>
<sequence>MIKLYTDEGWPNFSDKDGILSTGAPIIFIWGGRGTGKTYGALKHIHQTEEEFLYLRRTPQQAELICASPSMWPWSPLNDDLQTHYAPFKLPKMVGLYEVGNAGAHTDTGAPIKPAKMSGVVGSVVTLARTRGFSSPHTNIIILDEYQKEESDYYRRGEGVGLANIYETVNRNRELQGQKPLTLLCMSNAVGMANPYYMQWEITDTVEKMIGKKERVKLLADKGILLIDLVDSPIAKEKANTALYRSMTGTDFYRSAIENQYSAEEKSLVVSRPLREYYPLVQIGRCCIYEHKSRPLYYVCRHRSGEMPTYGTGDYERRRFRAAYGYIWPAYLQRQLEFERYSDEIFFREYCGT</sequence>
<proteinExistence type="predicted"/>
<reference evidence="1" key="1">
    <citation type="journal article" date="2021" name="Proc. Natl. Acad. Sci. U.S.A.">
        <title>A Catalog of Tens of Thousands of Viruses from Human Metagenomes Reveals Hidden Associations with Chronic Diseases.</title>
        <authorList>
            <person name="Tisza M.J."/>
            <person name="Buck C.B."/>
        </authorList>
    </citation>
    <scope>NUCLEOTIDE SEQUENCE</scope>
    <source>
        <strain evidence="1">CtxAI8</strain>
    </source>
</reference>
<dbReference type="InterPro" id="IPR008784">
    <property type="entry name" value="Podovirus_Gp16"/>
</dbReference>
<evidence type="ECO:0000313" key="1">
    <source>
        <dbReference type="EMBL" id="DAE32135.1"/>
    </source>
</evidence>
<organism evidence="1">
    <name type="scientific">virus sp. ctxAI8</name>
    <dbReference type="NCBI Taxonomy" id="2825829"/>
    <lineage>
        <taxon>Viruses</taxon>
    </lineage>
</organism>
<accession>A0A8S5RLA7</accession>
<dbReference type="EMBL" id="BK059117">
    <property type="protein sequence ID" value="DAE32135.1"/>
    <property type="molecule type" value="Genomic_DNA"/>
</dbReference>